<evidence type="ECO:0000313" key="15">
    <source>
        <dbReference type="EMBL" id="RLE08653.1"/>
    </source>
</evidence>
<dbReference type="EMBL" id="QMPY01000013">
    <property type="protein sequence ID" value="RLE08653.1"/>
    <property type="molecule type" value="Genomic_DNA"/>
</dbReference>
<organism evidence="15 16">
    <name type="scientific">Aerophobetes bacterium</name>
    <dbReference type="NCBI Taxonomy" id="2030807"/>
    <lineage>
        <taxon>Bacteria</taxon>
        <taxon>Candidatus Aerophobota</taxon>
    </lineage>
</organism>
<evidence type="ECO:0000259" key="14">
    <source>
        <dbReference type="PROSITE" id="PS50980"/>
    </source>
</evidence>
<dbReference type="PANTHER" id="PTHR42995:SF5">
    <property type="entry name" value="ACETYL-COENZYME A CARBOXYLASE CARBOXYL TRANSFERASE SUBUNIT BETA, CHLOROPLASTIC"/>
    <property type="match status" value="1"/>
</dbReference>
<dbReference type="GO" id="GO:0016743">
    <property type="term" value="F:carboxyl- or carbamoyltransferase activity"/>
    <property type="evidence" value="ECO:0007669"/>
    <property type="project" value="UniProtKB-UniRule"/>
</dbReference>
<dbReference type="Proteomes" id="UP000277457">
    <property type="component" value="Unassembled WGS sequence"/>
</dbReference>
<dbReference type="AlphaFoldDB" id="A0A662D6T7"/>
<dbReference type="NCBIfam" id="TIGR00515">
    <property type="entry name" value="accD"/>
    <property type="match status" value="1"/>
</dbReference>
<keyword evidence="6 13" id="KW-0863">Zinc-finger</keyword>
<evidence type="ECO:0000256" key="1">
    <source>
        <dbReference type="ARBA" id="ARBA00004496"/>
    </source>
</evidence>
<dbReference type="GO" id="GO:0006633">
    <property type="term" value="P:fatty acid biosynthetic process"/>
    <property type="evidence" value="ECO:0007669"/>
    <property type="project" value="UniProtKB-KW"/>
</dbReference>
<dbReference type="HAMAP" id="MF_01395">
    <property type="entry name" value="AcetylCoA_CT_beta"/>
    <property type="match status" value="1"/>
</dbReference>
<dbReference type="PANTHER" id="PTHR42995">
    <property type="entry name" value="ACETYL-COENZYME A CARBOXYLASE CARBOXYL TRANSFERASE SUBUNIT BETA, CHLOROPLASTIC"/>
    <property type="match status" value="1"/>
</dbReference>
<keyword evidence="4 13" id="KW-0479">Metal-binding</keyword>
<feature type="binding site" evidence="13">
    <location>
        <position position="31"/>
    </location>
    <ligand>
        <name>Zn(2+)</name>
        <dbReference type="ChEBI" id="CHEBI:29105"/>
    </ligand>
</feature>
<protein>
    <recommendedName>
        <fullName evidence="13">Acetyl-coenzyme A carboxylase carboxyl transferase subunit beta</fullName>
        <shortName evidence="13">ACCase subunit beta</shortName>
        <shortName evidence="13">Acetyl-CoA carboxylase carboxyltransferase subunit beta</shortName>
        <ecNumber evidence="13">2.1.3.15</ecNumber>
    </recommendedName>
</protein>
<name>A0A662D6T7_UNCAE</name>
<keyword evidence="5 13" id="KW-0547">Nucleotide-binding</keyword>
<evidence type="ECO:0000256" key="11">
    <source>
        <dbReference type="ARBA" id="ARBA00023160"/>
    </source>
</evidence>
<evidence type="ECO:0000256" key="13">
    <source>
        <dbReference type="HAMAP-Rule" id="MF_01395"/>
    </source>
</evidence>
<evidence type="ECO:0000256" key="7">
    <source>
        <dbReference type="ARBA" id="ARBA00022832"/>
    </source>
</evidence>
<dbReference type="InterPro" id="IPR011762">
    <property type="entry name" value="COA_CT_N"/>
</dbReference>
<feature type="binding site" evidence="13">
    <location>
        <position position="50"/>
    </location>
    <ligand>
        <name>Zn(2+)</name>
        <dbReference type="ChEBI" id="CHEBI:29105"/>
    </ligand>
</feature>
<dbReference type="Pfam" id="PF17848">
    <property type="entry name" value="Zn_ribbon_ACC"/>
    <property type="match status" value="1"/>
</dbReference>
<feature type="domain" description="CoA carboxyltransferase N-terminal" evidence="14">
    <location>
        <begin position="24"/>
        <end position="280"/>
    </location>
</feature>
<dbReference type="Gene3D" id="3.90.226.10">
    <property type="entry name" value="2-enoyl-CoA Hydratase, Chain A, domain 1"/>
    <property type="match status" value="1"/>
</dbReference>
<comment type="similarity">
    <text evidence="13">Belongs to the AccD/PCCB family.</text>
</comment>
<keyword evidence="2 13" id="KW-0444">Lipid biosynthesis</keyword>
<keyword evidence="10 13" id="KW-0443">Lipid metabolism</keyword>
<dbReference type="GO" id="GO:2001295">
    <property type="term" value="P:malonyl-CoA biosynthetic process"/>
    <property type="evidence" value="ECO:0007669"/>
    <property type="project" value="UniProtKB-UniRule"/>
</dbReference>
<comment type="subcellular location">
    <subcellularLocation>
        <location evidence="1 13">Cytoplasm</location>
    </subcellularLocation>
</comment>
<proteinExistence type="inferred from homology"/>
<dbReference type="GO" id="GO:0003989">
    <property type="term" value="F:acetyl-CoA carboxylase activity"/>
    <property type="evidence" value="ECO:0007669"/>
    <property type="project" value="InterPro"/>
</dbReference>
<dbReference type="Pfam" id="PF01039">
    <property type="entry name" value="Carboxyl_trans"/>
    <property type="match status" value="1"/>
</dbReference>
<feature type="binding site" evidence="13">
    <location>
        <position position="47"/>
    </location>
    <ligand>
        <name>Zn(2+)</name>
        <dbReference type="ChEBI" id="CHEBI:29105"/>
    </ligand>
</feature>
<evidence type="ECO:0000313" key="16">
    <source>
        <dbReference type="Proteomes" id="UP000277457"/>
    </source>
</evidence>
<dbReference type="GO" id="GO:0005524">
    <property type="term" value="F:ATP binding"/>
    <property type="evidence" value="ECO:0007669"/>
    <property type="project" value="UniProtKB-KW"/>
</dbReference>
<dbReference type="InterPro" id="IPR029045">
    <property type="entry name" value="ClpP/crotonase-like_dom_sf"/>
</dbReference>
<accession>A0A662D6T7</accession>
<evidence type="ECO:0000256" key="8">
    <source>
        <dbReference type="ARBA" id="ARBA00022833"/>
    </source>
</evidence>
<comment type="subunit">
    <text evidence="13">Acetyl-CoA carboxylase is a heterohexamer composed of biotin carboxyl carrier protein (AccB), biotin carboxylase (AccC) and two subunits each of ACCase subunit alpha (AccA) and ACCase subunit beta (AccD).</text>
</comment>
<evidence type="ECO:0000256" key="10">
    <source>
        <dbReference type="ARBA" id="ARBA00023098"/>
    </source>
</evidence>
<keyword evidence="7 13" id="KW-0276">Fatty acid metabolism</keyword>
<dbReference type="InterPro" id="IPR041010">
    <property type="entry name" value="Znf-ACC"/>
</dbReference>
<dbReference type="PRINTS" id="PR01070">
    <property type="entry name" value="ACCCTRFRASEB"/>
</dbReference>
<dbReference type="InterPro" id="IPR034733">
    <property type="entry name" value="AcCoA_carboxyl_beta"/>
</dbReference>
<gene>
    <name evidence="13" type="primary">accD</name>
    <name evidence="15" type="ORF">DRZ78_00655</name>
</gene>
<evidence type="ECO:0000256" key="6">
    <source>
        <dbReference type="ARBA" id="ARBA00022771"/>
    </source>
</evidence>
<evidence type="ECO:0000256" key="3">
    <source>
        <dbReference type="ARBA" id="ARBA00022679"/>
    </source>
</evidence>
<feature type="binding site" evidence="13">
    <location>
        <position position="28"/>
    </location>
    <ligand>
        <name>Zn(2+)</name>
        <dbReference type="ChEBI" id="CHEBI:29105"/>
    </ligand>
</feature>
<comment type="caution">
    <text evidence="15">The sequence shown here is derived from an EMBL/GenBank/DDBJ whole genome shotgun (WGS) entry which is preliminary data.</text>
</comment>
<comment type="catalytic activity">
    <reaction evidence="13">
        <text>N(6)-carboxybiotinyl-L-lysyl-[protein] + acetyl-CoA = N(6)-biotinyl-L-lysyl-[protein] + malonyl-CoA</text>
        <dbReference type="Rhea" id="RHEA:54728"/>
        <dbReference type="Rhea" id="RHEA-COMP:10505"/>
        <dbReference type="Rhea" id="RHEA-COMP:10506"/>
        <dbReference type="ChEBI" id="CHEBI:57288"/>
        <dbReference type="ChEBI" id="CHEBI:57384"/>
        <dbReference type="ChEBI" id="CHEBI:83144"/>
        <dbReference type="ChEBI" id="CHEBI:83145"/>
        <dbReference type="EC" id="2.1.3.15"/>
    </reaction>
</comment>
<evidence type="ECO:0000256" key="2">
    <source>
        <dbReference type="ARBA" id="ARBA00022516"/>
    </source>
</evidence>
<evidence type="ECO:0000256" key="9">
    <source>
        <dbReference type="ARBA" id="ARBA00022840"/>
    </source>
</evidence>
<reference evidence="15 16" key="1">
    <citation type="submission" date="2018-06" db="EMBL/GenBank/DDBJ databases">
        <title>Extensive metabolic versatility and redundancy in microbially diverse, dynamic hydrothermal sediments.</title>
        <authorList>
            <person name="Dombrowski N."/>
            <person name="Teske A."/>
            <person name="Baker B.J."/>
        </authorList>
    </citation>
    <scope>NUCLEOTIDE SEQUENCE [LARGE SCALE GENOMIC DNA]</scope>
    <source>
        <strain evidence="15">B7_G13</strain>
    </source>
</reference>
<dbReference type="InterPro" id="IPR000438">
    <property type="entry name" value="Acetyl_CoA_COase_Trfase_b_su"/>
</dbReference>
<dbReference type="PROSITE" id="PS50980">
    <property type="entry name" value="COA_CT_NTER"/>
    <property type="match status" value="1"/>
</dbReference>
<dbReference type="GO" id="GO:0008270">
    <property type="term" value="F:zinc ion binding"/>
    <property type="evidence" value="ECO:0007669"/>
    <property type="project" value="UniProtKB-UniRule"/>
</dbReference>
<keyword evidence="11 13" id="KW-0275">Fatty acid biosynthesis</keyword>
<evidence type="ECO:0000256" key="4">
    <source>
        <dbReference type="ARBA" id="ARBA00022723"/>
    </source>
</evidence>
<comment type="pathway">
    <text evidence="13">Lipid metabolism; malonyl-CoA biosynthesis; malonyl-CoA from acetyl-CoA: step 1/1.</text>
</comment>
<keyword evidence="9 13" id="KW-0067">ATP-binding</keyword>
<keyword evidence="8 13" id="KW-0862">Zinc</keyword>
<evidence type="ECO:0000256" key="5">
    <source>
        <dbReference type="ARBA" id="ARBA00022741"/>
    </source>
</evidence>
<comment type="cofactor">
    <cofactor evidence="13">
        <name>Zn(2+)</name>
        <dbReference type="ChEBI" id="CHEBI:29105"/>
    </cofactor>
    <text evidence="13">Binds 1 zinc ion per subunit.</text>
</comment>
<dbReference type="EC" id="2.1.3.15" evidence="13"/>
<dbReference type="SUPFAM" id="SSF52096">
    <property type="entry name" value="ClpP/crotonase"/>
    <property type="match status" value="1"/>
</dbReference>
<comment type="function">
    <text evidence="12 13">Component of the acetyl coenzyme A carboxylase (ACC) complex. Biotin carboxylase (BC) catalyzes the carboxylation of biotin on its carrier protein (BCCP) and then the CO(2) group is transferred by the transcarboxylase to acetyl-CoA to form malonyl-CoA.</text>
</comment>
<dbReference type="GO" id="GO:0009317">
    <property type="term" value="C:acetyl-CoA carboxylase complex"/>
    <property type="evidence" value="ECO:0007669"/>
    <property type="project" value="InterPro"/>
</dbReference>
<feature type="zinc finger region" description="C4-type" evidence="13">
    <location>
        <begin position="28"/>
        <end position="50"/>
    </location>
</feature>
<keyword evidence="3 13" id="KW-0808">Transferase</keyword>
<keyword evidence="13" id="KW-0963">Cytoplasm</keyword>
<sequence length="280" mass="30702">MGWFERTYNRIKRGKKKIDVPDGLWTKCTNCSGIIYNKRLEENLKVCPNCGYHFYLGARERIEITLDKDSFVEYNSGVNSDDPLNFPEYKEKLEKSKRKTGLDEAAIIGEGKIGGKAIAVGVTDFGFMGGSMGSVVGERITLIIERAIEKGYPLLLISGSGGGARMQEGVISLMQMAKTSAAIARLKRQGLLYISLLTHPTMGGVMASFASQGDIILAEPGALLGFAGPRVIKQTIKQQIPPGFQRAESLLKHGIIDLVVERKKIRPTLIKILDFTFSGS</sequence>
<evidence type="ECO:0000256" key="12">
    <source>
        <dbReference type="ARBA" id="ARBA00025280"/>
    </source>
</evidence>
<dbReference type="UniPathway" id="UPA00655">
    <property type="reaction ID" value="UER00711"/>
</dbReference>